<dbReference type="OrthoDB" id="415558at2759"/>
<reference evidence="2" key="1">
    <citation type="submission" date="2021-02" db="EMBL/GenBank/DDBJ databases">
        <authorList>
            <person name="Dougan E. K."/>
            <person name="Rhodes N."/>
            <person name="Thang M."/>
            <person name="Chan C."/>
        </authorList>
    </citation>
    <scope>NUCLEOTIDE SEQUENCE</scope>
</reference>
<comment type="caution">
    <text evidence="2">The sequence shown here is derived from an EMBL/GenBank/DDBJ whole genome shotgun (WGS) entry which is preliminary data.</text>
</comment>
<dbReference type="SUPFAM" id="SSF63825">
    <property type="entry name" value="YWTD domain"/>
    <property type="match status" value="1"/>
</dbReference>
<name>A0A812SHK2_9DINO</name>
<dbReference type="SUPFAM" id="SSF52540">
    <property type="entry name" value="P-loop containing nucleoside triphosphate hydrolases"/>
    <property type="match status" value="1"/>
</dbReference>
<gene>
    <name evidence="2" type="ORF">SNEC2469_LOCUS13617</name>
</gene>
<proteinExistence type="predicted"/>
<organism evidence="2 3">
    <name type="scientific">Symbiodinium necroappetens</name>
    <dbReference type="NCBI Taxonomy" id="1628268"/>
    <lineage>
        <taxon>Eukaryota</taxon>
        <taxon>Sar</taxon>
        <taxon>Alveolata</taxon>
        <taxon>Dinophyceae</taxon>
        <taxon>Suessiales</taxon>
        <taxon>Symbiodiniaceae</taxon>
        <taxon>Symbiodinium</taxon>
    </lineage>
</organism>
<dbReference type="AlphaFoldDB" id="A0A812SHK2"/>
<evidence type="ECO:0000313" key="2">
    <source>
        <dbReference type="EMBL" id="CAE7481229.1"/>
    </source>
</evidence>
<sequence>MPDFKPNKDHHYIRLEDEWKEALTLNFEIELGQASRFRFCRPQGVCQDLEPRQHSDQVTLSANIDPASFGTCSLTLFGIRSRLYHFTVLALTDLKAELQPLQKAHFPEYQVQRRGYHTYCIRSANMTELGLQVAVVFDSSFMRIESKAQSCNPKSGECRTEAVEYLPAHGISTRMDLSVSSNLTLLVKLLPEQSTVRESLTTIYSVSVSVVNIAEELEKLGMEISKLQAQTDSMQDFDATASNEDSKRLEAIIEQRDAILRQTYDEKEFSETEYSTRLTLLAVGLTGTGKSELCRWMTGNMDKCTPSSSTTSNTSEVMRVPSRPFADPKMSPQMEWIDTPGRGDTRGDAKDAELWNNTMQNLLDQGEAEIDKVVWVMNAAWQRGTASRDKMLQELRRSFGIELYQHLSIVLNFLPHSANKSQYAEELLSQKEKYATWIMSVEDEMFNWSAERRLGVERQVRGLDVYGVSTHPKYYKQKPKGLPLSAPYLSKFPPFSHPAGVEQLFRLFNATRAQKKQGVRGLLVDNPHPRIGPGILQPSFESSCDLCGFYEQADQVLVQGVVGKRLGLRGTELSMDDAAVAVPGWAECGDPDAKGWPASWQKHISRPQNLSSNFAAAHVDLLLPHDTTVDAAASLHKLCFCEAPKCNLPWRFGQGGMQIPALGDCPSPFLEIRPADFGIEENGQNRHSLVRVGSRLIRSGPSLRERDNELLVLDTNSNQMWGLKIAGVKLGRRQSKHSQTAAVLGDTVYMLDSAAAQVLVIDMKSNTTRSIRNSTMFPADVYECIVAHGQDLYLLGAGDQVLSMNVVTASFAVHPLPQERPFSEKAGSWGKWDQAIVVQNKIFAIRRTNRASFILVMRLHNSTFNDIDVGECLGKSPCKFGVAALDGRVYVGPAYSEEILVVDADSESKIASITVRGFGDPSLWRWAGASVLGRKIVFAPLCSDCILMLDVDKHETQCLRIPMIIPSRWSFRYADAVGSSLYLHPFDEPFFLRVDLEVRSTCSV</sequence>
<evidence type="ECO:0000313" key="3">
    <source>
        <dbReference type="Proteomes" id="UP000601435"/>
    </source>
</evidence>
<accession>A0A812SHK2</accession>
<dbReference type="Gene3D" id="3.40.50.300">
    <property type="entry name" value="P-loop containing nucleotide triphosphate hydrolases"/>
    <property type="match status" value="1"/>
</dbReference>
<feature type="compositionally biased region" description="Low complexity" evidence="1">
    <location>
        <begin position="305"/>
        <end position="315"/>
    </location>
</feature>
<dbReference type="Proteomes" id="UP000601435">
    <property type="component" value="Unassembled WGS sequence"/>
</dbReference>
<dbReference type="InterPro" id="IPR027417">
    <property type="entry name" value="P-loop_NTPase"/>
</dbReference>
<protein>
    <recommendedName>
        <fullName evidence="4">G domain-containing protein</fullName>
    </recommendedName>
</protein>
<evidence type="ECO:0008006" key="4">
    <source>
        <dbReference type="Google" id="ProtNLM"/>
    </source>
</evidence>
<keyword evidence="3" id="KW-1185">Reference proteome</keyword>
<feature type="region of interest" description="Disordered" evidence="1">
    <location>
        <begin position="304"/>
        <end position="342"/>
    </location>
</feature>
<dbReference type="EMBL" id="CAJNJA010021758">
    <property type="protein sequence ID" value="CAE7481229.1"/>
    <property type="molecule type" value="Genomic_DNA"/>
</dbReference>
<evidence type="ECO:0000256" key="1">
    <source>
        <dbReference type="SAM" id="MobiDB-lite"/>
    </source>
</evidence>